<feature type="binding site" evidence="12">
    <location>
        <position position="31"/>
    </location>
    <ligand>
        <name>[4Fe-4S] cluster</name>
        <dbReference type="ChEBI" id="CHEBI:49883"/>
        <label>1</label>
        <note>4Fe-4S-S-AdoMet</note>
    </ligand>
</feature>
<feature type="binding site" evidence="12">
    <location>
        <position position="126"/>
    </location>
    <ligand>
        <name>S-adenosyl-L-methionine</name>
        <dbReference type="ChEBI" id="CHEBI:59789"/>
    </ligand>
</feature>
<keyword evidence="5 12" id="KW-0547">Nucleotide-binding</keyword>
<feature type="binding site" evidence="12">
    <location>
        <position position="75"/>
    </location>
    <ligand>
        <name>S-adenosyl-L-methionine</name>
        <dbReference type="ChEBI" id="CHEBI:59789"/>
    </ligand>
</feature>
<comment type="pathway">
    <text evidence="12">Cofactor biosynthesis; molybdopterin biosynthesis.</text>
</comment>
<dbReference type="Pfam" id="PF06463">
    <property type="entry name" value="Mob_synth_C"/>
    <property type="match status" value="1"/>
</dbReference>
<evidence type="ECO:0000256" key="11">
    <source>
        <dbReference type="ARBA" id="ARBA00048697"/>
    </source>
</evidence>
<evidence type="ECO:0000256" key="4">
    <source>
        <dbReference type="ARBA" id="ARBA00022723"/>
    </source>
</evidence>
<keyword evidence="15" id="KW-1185">Reference proteome</keyword>
<sequence>MKNPILDTLSRPLRDLRISVTDRCNFRCQYCMPAEIFGPDFAFLPKEEVLSFEEIERLAIIFSKLGVRKIRVTGGEPLMRKELPSLIQRLLKIPGIQDIGLTTNGVYLPKYAKELKEAGLKRVNVSLDALNDEIFMKMNGRGVRSKAVIKGIDAALAHGLKVKINMVVQRSMNEDEILPMAEFCRKKGLSLRFIEFMDVGNSNGWKLDQVVTKKEIYEKLKSRFQLEPVEPAYFGEVAKRYRYQGEQTEVGFITSVTESFCSSCTRARISAEGKLYTCLFASEGYDLRALLRSGAKDEEIAQKVADIWNHRADRYSDERLANTHHPRKKIEMSYIGG</sequence>
<reference evidence="14 15" key="1">
    <citation type="submission" date="2011-09" db="EMBL/GenBank/DDBJ databases">
        <title>The Genome Sequence of Bacillus smithii 7_3_47FAA.</title>
        <authorList>
            <consortium name="The Broad Institute Genome Sequencing Platform"/>
            <person name="Earl A."/>
            <person name="Ward D."/>
            <person name="Feldgarden M."/>
            <person name="Gevers D."/>
            <person name="Daigneault M."/>
            <person name="Strauss J."/>
            <person name="Allen-Vercoe E."/>
            <person name="Young S.K."/>
            <person name="Zeng Q."/>
            <person name="Gargeya S."/>
            <person name="Fitzgerald M."/>
            <person name="Haas B."/>
            <person name="Abouelleil A."/>
            <person name="Alvarado L."/>
            <person name="Arachchi H.M."/>
            <person name="Berlin A."/>
            <person name="Brown A."/>
            <person name="Chapman S.B."/>
            <person name="Chen Z."/>
            <person name="Dunbar C."/>
            <person name="Freedman E."/>
            <person name="Gearin G."/>
            <person name="Goldberg J."/>
            <person name="Griggs A."/>
            <person name="Gujja S."/>
            <person name="Heiman D."/>
            <person name="Howarth C."/>
            <person name="Larson L."/>
            <person name="Lui A."/>
            <person name="MacDonald P.J.P."/>
            <person name="Montmayeur A."/>
            <person name="Murphy C."/>
            <person name="Neiman D."/>
            <person name="Pearson M."/>
            <person name="Priest M."/>
            <person name="Roberts A."/>
            <person name="Saif S."/>
            <person name="Shea T."/>
            <person name="Shenoy N."/>
            <person name="Sisk P."/>
            <person name="Stolte C."/>
            <person name="Sykes S."/>
            <person name="Wortman J."/>
            <person name="Nusbaum C."/>
            <person name="Birren B."/>
        </authorList>
    </citation>
    <scope>NUCLEOTIDE SEQUENCE [LARGE SCALE GENOMIC DNA]</scope>
    <source>
        <strain evidence="14 15">7_3_47FAA</strain>
    </source>
</reference>
<feature type="binding site" evidence="12">
    <location>
        <position position="163"/>
    </location>
    <ligand>
        <name>GTP</name>
        <dbReference type="ChEBI" id="CHEBI:37565"/>
    </ligand>
</feature>
<dbReference type="SMART" id="SM00729">
    <property type="entry name" value="Elp3"/>
    <property type="match status" value="1"/>
</dbReference>
<dbReference type="NCBIfam" id="TIGR02666">
    <property type="entry name" value="moaA"/>
    <property type="match status" value="1"/>
</dbReference>
<dbReference type="PANTHER" id="PTHR22960">
    <property type="entry name" value="MOLYBDOPTERIN COFACTOR SYNTHESIS PROTEIN A"/>
    <property type="match status" value="1"/>
</dbReference>
<dbReference type="InterPro" id="IPR007197">
    <property type="entry name" value="rSAM"/>
</dbReference>
<dbReference type="Proteomes" id="UP000011747">
    <property type="component" value="Unassembled WGS sequence"/>
</dbReference>
<feature type="binding site" evidence="12">
    <location>
        <position position="71"/>
    </location>
    <ligand>
        <name>GTP</name>
        <dbReference type="ChEBI" id="CHEBI:37565"/>
    </ligand>
</feature>
<feature type="binding site" evidence="12">
    <location>
        <position position="278"/>
    </location>
    <ligand>
        <name>[4Fe-4S] cluster</name>
        <dbReference type="ChEBI" id="CHEBI:49883"/>
        <label>2</label>
        <note>4Fe-4S-substrate</note>
    </ligand>
</feature>
<evidence type="ECO:0000256" key="6">
    <source>
        <dbReference type="ARBA" id="ARBA00023004"/>
    </source>
</evidence>
<evidence type="ECO:0000256" key="3">
    <source>
        <dbReference type="ARBA" id="ARBA00022691"/>
    </source>
</evidence>
<comment type="cofactor">
    <cofactor evidence="12">
        <name>[4Fe-4S] cluster</name>
        <dbReference type="ChEBI" id="CHEBI:49883"/>
    </cofactor>
    <text evidence="12">Binds 2 [4Fe-4S] clusters. Binds 1 [4Fe-4S] cluster coordinated with 3 cysteines and an exchangeable S-adenosyl-L-methionine and 1 [4Fe-4S] cluster coordinated with 3 cysteines and the GTP-derived substrate.</text>
</comment>
<feature type="binding site" evidence="12">
    <location>
        <position position="261"/>
    </location>
    <ligand>
        <name>[4Fe-4S] cluster</name>
        <dbReference type="ChEBI" id="CHEBI:49883"/>
        <label>2</label>
        <note>4Fe-4S-substrate</note>
    </ligand>
</feature>
<evidence type="ECO:0000313" key="14">
    <source>
        <dbReference type="EMBL" id="EHL76939.1"/>
    </source>
</evidence>
<dbReference type="InterPro" id="IPR006638">
    <property type="entry name" value="Elp3/MiaA/NifB-like_rSAM"/>
</dbReference>
<dbReference type="RefSeq" id="WP_003354641.1">
    <property type="nucleotide sequence ID" value="NZ_JH414757.1"/>
</dbReference>
<dbReference type="EC" id="4.1.99.22" evidence="1 12"/>
<evidence type="ECO:0000256" key="12">
    <source>
        <dbReference type="HAMAP-Rule" id="MF_01225"/>
    </source>
</evidence>
<dbReference type="PATRIC" id="fig|665952.3.peg.2451"/>
<keyword evidence="7 12" id="KW-0411">Iron-sulfur</keyword>
<feature type="binding site" evidence="12">
    <location>
        <position position="264"/>
    </location>
    <ligand>
        <name>[4Fe-4S] cluster</name>
        <dbReference type="ChEBI" id="CHEBI:49883"/>
        <label>2</label>
        <note>4Fe-4S-substrate</note>
    </ligand>
</feature>
<dbReference type="InterPro" id="IPR058240">
    <property type="entry name" value="rSAM_sf"/>
</dbReference>
<organism evidence="14 15">
    <name type="scientific">Bacillus smithii 7_3_47FAA</name>
    <dbReference type="NCBI Taxonomy" id="665952"/>
    <lineage>
        <taxon>Bacteria</taxon>
        <taxon>Bacillati</taxon>
        <taxon>Bacillota</taxon>
        <taxon>Bacilli</taxon>
        <taxon>Bacillales</taxon>
        <taxon>Bacillaceae</taxon>
        <taxon>Bacillus</taxon>
    </lineage>
</organism>
<comment type="caution">
    <text evidence="14">The sequence shown here is derived from an EMBL/GenBank/DDBJ whole genome shotgun (WGS) entry which is preliminary data.</text>
</comment>
<feature type="binding site" evidence="12">
    <location>
        <position position="30"/>
    </location>
    <ligand>
        <name>S-adenosyl-L-methionine</name>
        <dbReference type="ChEBI" id="CHEBI:59789"/>
    </ligand>
</feature>
<comment type="function">
    <text evidence="12">Catalyzes the cyclization of GTP to (8S)-3',8-cyclo-7,8-dihydroguanosine 5'-triphosphate.</text>
</comment>
<dbReference type="PROSITE" id="PS01305">
    <property type="entry name" value="MOAA_NIFB_PQQE"/>
    <property type="match status" value="1"/>
</dbReference>
<evidence type="ECO:0000256" key="5">
    <source>
        <dbReference type="ARBA" id="ARBA00022741"/>
    </source>
</evidence>
<dbReference type="GO" id="GO:0005525">
    <property type="term" value="F:GTP binding"/>
    <property type="evidence" value="ECO:0007669"/>
    <property type="project" value="UniProtKB-UniRule"/>
</dbReference>
<evidence type="ECO:0000256" key="9">
    <source>
        <dbReference type="ARBA" id="ARBA00023150"/>
    </source>
</evidence>
<comment type="similarity">
    <text evidence="12">Belongs to the radical SAM superfamily. MoaA family.</text>
</comment>
<keyword evidence="4 12" id="KW-0479">Metal-binding</keyword>
<dbReference type="HOGENOM" id="CLU_009273_0_1_9"/>
<keyword evidence="9 12" id="KW-0501">Molybdenum cofactor biosynthesis</keyword>
<dbReference type="GO" id="GO:1904047">
    <property type="term" value="F:S-adenosyl-L-methionine binding"/>
    <property type="evidence" value="ECO:0007669"/>
    <property type="project" value="UniProtKB-UniRule"/>
</dbReference>
<dbReference type="SFLD" id="SFLDG01067">
    <property type="entry name" value="SPASM/twitch_domain_containing"/>
    <property type="match status" value="1"/>
</dbReference>
<dbReference type="HAMAP" id="MF_01225_B">
    <property type="entry name" value="MoaA_B"/>
    <property type="match status" value="1"/>
</dbReference>
<evidence type="ECO:0000256" key="1">
    <source>
        <dbReference type="ARBA" id="ARBA00012167"/>
    </source>
</evidence>
<feature type="binding site" evidence="12">
    <location>
        <position position="197"/>
    </location>
    <ligand>
        <name>S-adenosyl-L-methionine</name>
        <dbReference type="ChEBI" id="CHEBI:59789"/>
    </ligand>
</feature>
<keyword evidence="6 12" id="KW-0408">Iron</keyword>
<feature type="binding site" evidence="12">
    <location>
        <position position="17"/>
    </location>
    <ligand>
        <name>GTP</name>
        <dbReference type="ChEBI" id="CHEBI:37565"/>
    </ligand>
</feature>
<feature type="binding site" evidence="12">
    <location>
        <position position="102"/>
    </location>
    <ligand>
        <name>GTP</name>
        <dbReference type="ChEBI" id="CHEBI:37565"/>
    </ligand>
</feature>
<dbReference type="GO" id="GO:0051539">
    <property type="term" value="F:4 iron, 4 sulfur cluster binding"/>
    <property type="evidence" value="ECO:0007669"/>
    <property type="project" value="UniProtKB-UniRule"/>
</dbReference>
<dbReference type="AlphaFoldDB" id="G9QMW8"/>
<dbReference type="SFLD" id="SFLDG01386">
    <property type="entry name" value="main_SPASM_domain-containing"/>
    <property type="match status" value="1"/>
</dbReference>
<dbReference type="PROSITE" id="PS51918">
    <property type="entry name" value="RADICAL_SAM"/>
    <property type="match status" value="1"/>
</dbReference>
<dbReference type="InterPro" id="IPR013483">
    <property type="entry name" value="MoaA"/>
</dbReference>
<dbReference type="GO" id="GO:0061798">
    <property type="term" value="F:GTP 3',8'-cyclase activity"/>
    <property type="evidence" value="ECO:0007669"/>
    <property type="project" value="UniProtKB-UniRule"/>
</dbReference>
<keyword evidence="8 12" id="KW-0342">GTP-binding</keyword>
<name>G9QMW8_9BACI</name>
<comment type="catalytic activity">
    <reaction evidence="11 12">
        <text>GTP + AH2 + S-adenosyl-L-methionine = (8S)-3',8-cyclo-7,8-dihydroguanosine 5'-triphosphate + 5'-deoxyadenosine + L-methionine + A + H(+)</text>
        <dbReference type="Rhea" id="RHEA:49576"/>
        <dbReference type="ChEBI" id="CHEBI:13193"/>
        <dbReference type="ChEBI" id="CHEBI:15378"/>
        <dbReference type="ChEBI" id="CHEBI:17319"/>
        <dbReference type="ChEBI" id="CHEBI:17499"/>
        <dbReference type="ChEBI" id="CHEBI:37565"/>
        <dbReference type="ChEBI" id="CHEBI:57844"/>
        <dbReference type="ChEBI" id="CHEBI:59789"/>
        <dbReference type="ChEBI" id="CHEBI:131766"/>
        <dbReference type="EC" id="4.1.99.22"/>
    </reaction>
</comment>
<evidence type="ECO:0000256" key="8">
    <source>
        <dbReference type="ARBA" id="ARBA00023134"/>
    </source>
</evidence>
<protein>
    <recommendedName>
        <fullName evidence="1 12">GTP 3',8-cyclase</fullName>
        <ecNumber evidence="1 12">4.1.99.22</ecNumber>
    </recommendedName>
    <alternativeName>
        <fullName evidence="12">Molybdenum cofactor biosynthesis protein A</fullName>
    </alternativeName>
</protein>
<feature type="binding site" evidence="12">
    <location>
        <position position="28"/>
    </location>
    <ligand>
        <name>[4Fe-4S] cluster</name>
        <dbReference type="ChEBI" id="CHEBI:49883"/>
        <label>1</label>
        <note>4Fe-4S-S-AdoMet</note>
    </ligand>
</feature>
<dbReference type="InterPro" id="IPR000385">
    <property type="entry name" value="MoaA_NifB_PqqE_Fe-S-bd_CS"/>
</dbReference>
<dbReference type="UniPathway" id="UPA00344"/>
<dbReference type="GO" id="GO:0046872">
    <property type="term" value="F:metal ion binding"/>
    <property type="evidence" value="ECO:0007669"/>
    <property type="project" value="UniProtKB-KW"/>
</dbReference>
<keyword evidence="10 12" id="KW-0456">Lyase</keyword>
<dbReference type="InterPro" id="IPR010505">
    <property type="entry name" value="MoaA_twitch"/>
</dbReference>
<dbReference type="InterPro" id="IPR050105">
    <property type="entry name" value="MoCo_biosynth_MoaA/MoaC"/>
</dbReference>
<feature type="binding site" evidence="12">
    <location>
        <begin position="266"/>
        <end position="268"/>
    </location>
    <ligand>
        <name>GTP</name>
        <dbReference type="ChEBI" id="CHEBI:37565"/>
    </ligand>
</feature>
<evidence type="ECO:0000256" key="10">
    <source>
        <dbReference type="ARBA" id="ARBA00023239"/>
    </source>
</evidence>
<dbReference type="Pfam" id="PF04055">
    <property type="entry name" value="Radical_SAM"/>
    <property type="match status" value="1"/>
</dbReference>
<dbReference type="Gene3D" id="3.20.20.70">
    <property type="entry name" value="Aldolase class I"/>
    <property type="match status" value="1"/>
</dbReference>
<evidence type="ECO:0000313" key="15">
    <source>
        <dbReference type="Proteomes" id="UP000011747"/>
    </source>
</evidence>
<accession>G9QMW8</accession>
<dbReference type="InterPro" id="IPR013785">
    <property type="entry name" value="Aldolase_TIM"/>
</dbReference>
<keyword evidence="3 12" id="KW-0949">S-adenosyl-L-methionine</keyword>
<dbReference type="EMBL" id="ACWF01000120">
    <property type="protein sequence ID" value="EHL76939.1"/>
    <property type="molecule type" value="Genomic_DNA"/>
</dbReference>
<evidence type="ECO:0000256" key="2">
    <source>
        <dbReference type="ARBA" id="ARBA00022485"/>
    </source>
</evidence>
<dbReference type="SUPFAM" id="SSF102114">
    <property type="entry name" value="Radical SAM enzymes"/>
    <property type="match status" value="1"/>
</dbReference>
<feature type="binding site" evidence="12">
    <location>
        <position position="24"/>
    </location>
    <ligand>
        <name>[4Fe-4S] cluster</name>
        <dbReference type="ChEBI" id="CHEBI:49883"/>
        <label>1</label>
        <note>4Fe-4S-S-AdoMet</note>
    </ligand>
</feature>
<dbReference type="CDD" id="cd01335">
    <property type="entry name" value="Radical_SAM"/>
    <property type="match status" value="1"/>
</dbReference>
<dbReference type="GO" id="GO:0006777">
    <property type="term" value="P:Mo-molybdopterin cofactor biosynthetic process"/>
    <property type="evidence" value="ECO:0007669"/>
    <property type="project" value="UniProtKB-UniRule"/>
</dbReference>
<comment type="subunit">
    <text evidence="12">Monomer and homodimer.</text>
</comment>
<dbReference type="PANTHER" id="PTHR22960:SF0">
    <property type="entry name" value="MOLYBDENUM COFACTOR BIOSYNTHESIS PROTEIN 1"/>
    <property type="match status" value="1"/>
</dbReference>
<keyword evidence="2 12" id="KW-0004">4Fe-4S</keyword>
<dbReference type="SFLD" id="SFLDG01383">
    <property type="entry name" value="cyclic_pyranopterin_phosphate"/>
    <property type="match status" value="1"/>
</dbReference>
<dbReference type="InterPro" id="IPR040064">
    <property type="entry name" value="MoaA-like"/>
</dbReference>
<dbReference type="CDD" id="cd21117">
    <property type="entry name" value="Twitch_MoaA"/>
    <property type="match status" value="1"/>
</dbReference>
<feature type="domain" description="Radical SAM core" evidence="13">
    <location>
        <begin position="8"/>
        <end position="227"/>
    </location>
</feature>
<dbReference type="SFLD" id="SFLDS00029">
    <property type="entry name" value="Radical_SAM"/>
    <property type="match status" value="1"/>
</dbReference>
<proteinExistence type="inferred from homology"/>
<gene>
    <name evidence="12" type="primary">moaA</name>
    <name evidence="14" type="ORF">HMPREF1015_00885</name>
</gene>
<dbReference type="GO" id="GO:0061799">
    <property type="term" value="F:cyclic pyranopterin monophosphate synthase activity"/>
    <property type="evidence" value="ECO:0007669"/>
    <property type="project" value="TreeGrafter"/>
</dbReference>
<dbReference type="NCBIfam" id="NF001199">
    <property type="entry name" value="PRK00164.2-1"/>
    <property type="match status" value="1"/>
</dbReference>
<evidence type="ECO:0000256" key="7">
    <source>
        <dbReference type="ARBA" id="ARBA00023014"/>
    </source>
</evidence>
<evidence type="ECO:0000259" key="13">
    <source>
        <dbReference type="PROSITE" id="PS51918"/>
    </source>
</evidence>